<feature type="region of interest" description="Disordered" evidence="4">
    <location>
        <begin position="1"/>
        <end position="21"/>
    </location>
</feature>
<evidence type="ECO:0000313" key="6">
    <source>
        <dbReference type="EMBL" id="QDP98930.1"/>
    </source>
</evidence>
<keyword evidence="7" id="KW-1185">Reference proteome</keyword>
<protein>
    <submittedName>
        <fullName evidence="6">SMP-30/gluconolactonase/LRE family protein</fullName>
    </submittedName>
</protein>
<feature type="binding site" evidence="3">
    <location>
        <position position="103"/>
    </location>
    <ligand>
        <name>substrate</name>
    </ligand>
</feature>
<dbReference type="Proteomes" id="UP000319263">
    <property type="component" value="Chromosome"/>
</dbReference>
<dbReference type="GO" id="GO:0004341">
    <property type="term" value="F:gluconolactonase activity"/>
    <property type="evidence" value="ECO:0007669"/>
    <property type="project" value="TreeGrafter"/>
</dbReference>
<gene>
    <name evidence="6" type="ORF">FOE78_18710</name>
</gene>
<feature type="binding site" evidence="3">
    <location>
        <position position="154"/>
    </location>
    <ligand>
        <name>a divalent metal cation</name>
        <dbReference type="ChEBI" id="CHEBI:60240"/>
    </ligand>
</feature>
<accession>A0A516Q660</accession>
<name>A0A516Q660_9ACTN</name>
<comment type="similarity">
    <text evidence="1">Belongs to the SMP-30/CGR1 family.</text>
</comment>
<comment type="cofactor">
    <cofactor evidence="3">
        <name>Zn(2+)</name>
        <dbReference type="ChEBI" id="CHEBI:29105"/>
    </cofactor>
    <text evidence="3">Binds 1 divalent metal cation per subunit.</text>
</comment>
<dbReference type="Gene3D" id="2.120.10.30">
    <property type="entry name" value="TolB, C-terminal domain"/>
    <property type="match status" value="1"/>
</dbReference>
<dbReference type="GO" id="GO:0005509">
    <property type="term" value="F:calcium ion binding"/>
    <property type="evidence" value="ECO:0007669"/>
    <property type="project" value="TreeGrafter"/>
</dbReference>
<dbReference type="SUPFAM" id="SSF63829">
    <property type="entry name" value="Calcium-dependent phosphotriesterase"/>
    <property type="match status" value="1"/>
</dbReference>
<evidence type="ECO:0000256" key="4">
    <source>
        <dbReference type="SAM" id="MobiDB-lite"/>
    </source>
</evidence>
<dbReference type="InterPro" id="IPR013658">
    <property type="entry name" value="SGL"/>
</dbReference>
<feature type="binding site" evidence="3">
    <location>
        <position position="101"/>
    </location>
    <ligand>
        <name>substrate</name>
    </ligand>
</feature>
<dbReference type="KEGG" id="mik:FOE78_18710"/>
<dbReference type="InterPro" id="IPR011042">
    <property type="entry name" value="6-blade_b-propeller_TolB-like"/>
</dbReference>
<evidence type="ECO:0000256" key="2">
    <source>
        <dbReference type="PIRSR" id="PIRSR605511-1"/>
    </source>
</evidence>
<dbReference type="PANTHER" id="PTHR10907">
    <property type="entry name" value="REGUCALCIN"/>
    <property type="match status" value="1"/>
</dbReference>
<keyword evidence="3" id="KW-0479">Metal-binding</keyword>
<organism evidence="6 7">
    <name type="scientific">Microlunatus elymi</name>
    <dbReference type="NCBI Taxonomy" id="2596828"/>
    <lineage>
        <taxon>Bacteria</taxon>
        <taxon>Bacillati</taxon>
        <taxon>Actinomycetota</taxon>
        <taxon>Actinomycetes</taxon>
        <taxon>Propionibacteriales</taxon>
        <taxon>Propionibacteriaceae</taxon>
        <taxon>Microlunatus</taxon>
    </lineage>
</organism>
<dbReference type="GO" id="GO:0019853">
    <property type="term" value="P:L-ascorbic acid biosynthetic process"/>
    <property type="evidence" value="ECO:0007669"/>
    <property type="project" value="TreeGrafter"/>
</dbReference>
<evidence type="ECO:0000313" key="7">
    <source>
        <dbReference type="Proteomes" id="UP000319263"/>
    </source>
</evidence>
<feature type="domain" description="SMP-30/Gluconolactonase/LRE-like region" evidence="5">
    <location>
        <begin position="14"/>
        <end position="263"/>
    </location>
</feature>
<keyword evidence="3" id="KW-0862">Zinc</keyword>
<sequence>MTAEQFTESCTDHGEGPLWDARSPQLGGNRLLLVDMIKGDLVQLDGSGSHRRTHVADVAACLRHRASGGYVLATEHGFQTLDDQLVPVGPALSAFGNSAIRMNDGGCDPQGRFYCGTMAYDETPGAGSLYRLDPGALEEGGPVPTVLTGVTISNGLQWSADGSLVFYNDTPTRRITVFDFDADAGSMINSRPFVTLPDDETGAPDGMAIDTEGGIWIALWGGSAVHRYDPAGKLDLVIELPVSNVSACTFGGDDLGTLYITTSRQGLSDDDQPQAGSVFTARPGVTGAVPYPFAG</sequence>
<dbReference type="OrthoDB" id="2633250at2"/>
<reference evidence="6 7" key="1">
    <citation type="submission" date="2019-07" db="EMBL/GenBank/DDBJ databases">
        <title>Microlunatus dokdonensis sp. nov. isolated from the rhizospheric soil of the wild plant Elymus tsukushiensis.</title>
        <authorList>
            <person name="Ghim S.-Y."/>
            <person name="Hwang Y.-J."/>
            <person name="Son J.-S."/>
            <person name="Shin J.-H."/>
        </authorList>
    </citation>
    <scope>NUCLEOTIDE SEQUENCE [LARGE SCALE GENOMIC DNA]</scope>
    <source>
        <strain evidence="6 7">KUDC0627</strain>
    </source>
</reference>
<dbReference type="InterPro" id="IPR005511">
    <property type="entry name" value="SMP-30"/>
</dbReference>
<proteinExistence type="inferred from homology"/>
<feature type="binding site" evidence="3">
    <location>
        <position position="15"/>
    </location>
    <ligand>
        <name>a divalent metal cation</name>
        <dbReference type="ChEBI" id="CHEBI:60240"/>
    </ligand>
</feature>
<dbReference type="AlphaFoldDB" id="A0A516Q660"/>
<dbReference type="Pfam" id="PF08450">
    <property type="entry name" value="SGL"/>
    <property type="match status" value="1"/>
</dbReference>
<feature type="binding site" evidence="3">
    <location>
        <position position="205"/>
    </location>
    <ligand>
        <name>a divalent metal cation</name>
        <dbReference type="ChEBI" id="CHEBI:60240"/>
    </ligand>
</feature>
<evidence type="ECO:0000259" key="5">
    <source>
        <dbReference type="Pfam" id="PF08450"/>
    </source>
</evidence>
<evidence type="ECO:0000256" key="3">
    <source>
        <dbReference type="PIRSR" id="PIRSR605511-2"/>
    </source>
</evidence>
<evidence type="ECO:0000256" key="1">
    <source>
        <dbReference type="ARBA" id="ARBA00008853"/>
    </source>
</evidence>
<dbReference type="PANTHER" id="PTHR10907:SF47">
    <property type="entry name" value="REGUCALCIN"/>
    <property type="match status" value="1"/>
</dbReference>
<dbReference type="PRINTS" id="PR01790">
    <property type="entry name" value="SMP30FAMILY"/>
</dbReference>
<feature type="active site" description="Proton donor/acceptor" evidence="2">
    <location>
        <position position="205"/>
    </location>
</feature>
<feature type="binding site" evidence="3">
    <location>
        <position position="121"/>
    </location>
    <ligand>
        <name>substrate</name>
    </ligand>
</feature>
<dbReference type="EMBL" id="CP041692">
    <property type="protein sequence ID" value="QDP98930.1"/>
    <property type="molecule type" value="Genomic_DNA"/>
</dbReference>